<keyword evidence="4 6" id="KW-0464">Manganese</keyword>
<dbReference type="SUPFAM" id="SSF51338">
    <property type="entry name" value="Composite domain of metallo-dependent hydrolases"/>
    <property type="match status" value="1"/>
</dbReference>
<dbReference type="Proteomes" id="UP000033632">
    <property type="component" value="Unassembled WGS sequence"/>
</dbReference>
<name>A0A0F5FXY7_9HYPH</name>
<evidence type="ECO:0000256" key="4">
    <source>
        <dbReference type="ARBA" id="ARBA00023211"/>
    </source>
</evidence>
<dbReference type="CDD" id="cd01295">
    <property type="entry name" value="AdeC"/>
    <property type="match status" value="1"/>
</dbReference>
<dbReference type="InterPro" id="IPR006679">
    <property type="entry name" value="Adenine_deam"/>
</dbReference>
<dbReference type="RefSeq" id="WP_046106574.1">
    <property type="nucleotide sequence ID" value="NZ_JZEX01000010.1"/>
</dbReference>
<evidence type="ECO:0000259" key="8">
    <source>
        <dbReference type="Pfam" id="PF13382"/>
    </source>
</evidence>
<evidence type="ECO:0000259" key="7">
    <source>
        <dbReference type="Pfam" id="PF01979"/>
    </source>
</evidence>
<dbReference type="Gene3D" id="2.30.40.10">
    <property type="entry name" value="Urease, subunit C, domain 1"/>
    <property type="match status" value="1"/>
</dbReference>
<dbReference type="OrthoDB" id="9775607at2"/>
<dbReference type="InterPro" id="IPR026912">
    <property type="entry name" value="Adenine_deam_C"/>
</dbReference>
<gene>
    <name evidence="6" type="primary">ade</name>
    <name evidence="9" type="ORF">VE25_00280</name>
</gene>
<dbReference type="STRING" id="443610.VE25_00280"/>
<dbReference type="Pfam" id="PF13382">
    <property type="entry name" value="Adenine_deam_C"/>
    <property type="match status" value="1"/>
</dbReference>
<dbReference type="InterPro" id="IPR011059">
    <property type="entry name" value="Metal-dep_hydrolase_composite"/>
</dbReference>
<proteinExistence type="inferred from homology"/>
<dbReference type="PANTHER" id="PTHR11113:SF2">
    <property type="entry name" value="ADENINE DEAMINASE"/>
    <property type="match status" value="1"/>
</dbReference>
<feature type="domain" description="Adenine deaminase C-terminal" evidence="8">
    <location>
        <begin position="399"/>
        <end position="565"/>
    </location>
</feature>
<dbReference type="Pfam" id="PF01979">
    <property type="entry name" value="Amidohydro_1"/>
    <property type="match status" value="1"/>
</dbReference>
<dbReference type="AlphaFoldDB" id="A0A0F5FXY7"/>
<protein>
    <recommendedName>
        <fullName evidence="2 6">Adenine deaminase</fullName>
        <shortName evidence="6">Adenase</shortName>
        <shortName evidence="6">Adenine aminase</shortName>
        <ecNumber evidence="2 6">3.5.4.2</ecNumber>
    </recommendedName>
</protein>
<comment type="catalytic activity">
    <reaction evidence="5 6">
        <text>adenine + H2O + H(+) = hypoxanthine + NH4(+)</text>
        <dbReference type="Rhea" id="RHEA:23688"/>
        <dbReference type="ChEBI" id="CHEBI:15377"/>
        <dbReference type="ChEBI" id="CHEBI:15378"/>
        <dbReference type="ChEBI" id="CHEBI:16708"/>
        <dbReference type="ChEBI" id="CHEBI:17368"/>
        <dbReference type="ChEBI" id="CHEBI:28938"/>
        <dbReference type="EC" id="3.5.4.2"/>
    </reaction>
</comment>
<keyword evidence="3 6" id="KW-0378">Hydrolase</keyword>
<dbReference type="Gene3D" id="3.20.20.140">
    <property type="entry name" value="Metal-dependent hydrolases"/>
    <property type="match status" value="1"/>
</dbReference>
<dbReference type="EC" id="3.5.4.2" evidence="2 6"/>
<comment type="similarity">
    <text evidence="1 6">Belongs to the metallo-dependent hydrolases superfamily. Adenine deaminase family.</text>
</comment>
<evidence type="ECO:0000313" key="10">
    <source>
        <dbReference type="Proteomes" id="UP000033632"/>
    </source>
</evidence>
<dbReference type="InterPro" id="IPR032466">
    <property type="entry name" value="Metal_Hydrolase"/>
</dbReference>
<comment type="cofactor">
    <cofactor evidence="6">
        <name>Mn(2+)</name>
        <dbReference type="ChEBI" id="CHEBI:29035"/>
    </cofactor>
</comment>
<dbReference type="GO" id="GO:0006146">
    <property type="term" value="P:adenine catabolic process"/>
    <property type="evidence" value="ECO:0007669"/>
    <property type="project" value="InterPro"/>
</dbReference>
<dbReference type="SUPFAM" id="SSF51556">
    <property type="entry name" value="Metallo-dependent hydrolases"/>
    <property type="match status" value="1"/>
</dbReference>
<sequence length="569" mass="60368">MTSKAQLSRMIEAGQGKIPADLVIRDVQLLDVITGAVTPTDIAIVGDRIVGTHHRYEGEAEIDGHGRFAVPGFIDTHLHIESSLVTPLEFDRCVLPHGVTTVICDPHEIANVLGAEGISYFLDCSEQTIMDVRVNLSSCVPATAFETSGAALEIEDLLPFREHGKVIGLAEMMNFAGVLALDPGIIAKLWAFQDDHIDGHAPLLSGYGLNGYLAAGIRTDHEATSAAEAREKLAKGMAILIREGSVSKDLDVLAEVLDENSSSFVALCTDDRNPLDIAEEGHLDSSIRRLVAKGRPLHHVYRAASHSAARIFGLKDRGLLAPGWRADIALLDSLEDCRVSDVISAGRLVTPELFAERQPVPPVGLGSVKAKPVTAGAFVMQNRPGRNETPVIGVKPGLILTFRESATLSTGDNGLEPDLAADIIKVAVIERHGRNGNIGHGFVKGFGLKRGAIASSVGHDSHNITVVGANDADMALAVNRLIELGGGFAVADGGAVTAELALPIAGLMSPEPFETVAHDLHGLRDAAKALGCTLPEPFLQVAFLALPVIPHLKMTDRGLFDVDAFDFVS</sequence>
<evidence type="ECO:0000256" key="2">
    <source>
        <dbReference type="ARBA" id="ARBA00012782"/>
    </source>
</evidence>
<evidence type="ECO:0000256" key="3">
    <source>
        <dbReference type="ARBA" id="ARBA00022801"/>
    </source>
</evidence>
<dbReference type="PANTHER" id="PTHR11113">
    <property type="entry name" value="N-ACETYLGLUCOSAMINE-6-PHOSPHATE DEACETYLASE"/>
    <property type="match status" value="1"/>
</dbReference>
<accession>A0A0F5FXY7</accession>
<dbReference type="EMBL" id="JZEX01000010">
    <property type="protein sequence ID" value="KKB13751.1"/>
    <property type="molecule type" value="Genomic_DNA"/>
</dbReference>
<dbReference type="GO" id="GO:0000034">
    <property type="term" value="F:adenine deaminase activity"/>
    <property type="evidence" value="ECO:0007669"/>
    <property type="project" value="UniProtKB-UniRule"/>
</dbReference>
<dbReference type="NCBIfam" id="TIGR01178">
    <property type="entry name" value="ade"/>
    <property type="match status" value="1"/>
</dbReference>
<feature type="domain" description="Amidohydrolase-related" evidence="7">
    <location>
        <begin position="69"/>
        <end position="349"/>
    </location>
</feature>
<evidence type="ECO:0000256" key="6">
    <source>
        <dbReference type="HAMAP-Rule" id="MF_01518"/>
    </source>
</evidence>
<evidence type="ECO:0000256" key="5">
    <source>
        <dbReference type="ARBA" id="ARBA00047720"/>
    </source>
</evidence>
<evidence type="ECO:0000313" key="9">
    <source>
        <dbReference type="EMBL" id="KKB13751.1"/>
    </source>
</evidence>
<dbReference type="PATRIC" id="fig|443610.3.peg.250"/>
<evidence type="ECO:0000256" key="1">
    <source>
        <dbReference type="ARBA" id="ARBA00006773"/>
    </source>
</evidence>
<organism evidence="9 10">
    <name type="scientific">Devosia geojensis</name>
    <dbReference type="NCBI Taxonomy" id="443610"/>
    <lineage>
        <taxon>Bacteria</taxon>
        <taxon>Pseudomonadati</taxon>
        <taxon>Pseudomonadota</taxon>
        <taxon>Alphaproteobacteria</taxon>
        <taxon>Hyphomicrobiales</taxon>
        <taxon>Devosiaceae</taxon>
        <taxon>Devosia</taxon>
    </lineage>
</organism>
<reference evidence="9 10" key="1">
    <citation type="submission" date="2015-03" db="EMBL/GenBank/DDBJ databases">
        <authorList>
            <person name="Hassan Y.I."/>
            <person name="Lepp D."/>
            <person name="Li X.-Z."/>
            <person name="Zhou T."/>
        </authorList>
    </citation>
    <scope>NUCLEOTIDE SEQUENCE [LARGE SCALE GENOMIC DNA]</scope>
    <source>
        <strain evidence="9 10">BD-c194</strain>
    </source>
</reference>
<keyword evidence="10" id="KW-1185">Reference proteome</keyword>
<comment type="caution">
    <text evidence="9">The sequence shown here is derived from an EMBL/GenBank/DDBJ whole genome shotgun (WGS) entry which is preliminary data.</text>
</comment>
<dbReference type="HAMAP" id="MF_01518">
    <property type="entry name" value="Adenine_deamin"/>
    <property type="match status" value="1"/>
</dbReference>
<dbReference type="InterPro" id="IPR006680">
    <property type="entry name" value="Amidohydro-rel"/>
</dbReference>